<comment type="caution">
    <text evidence="2">The sequence shown here is derived from an EMBL/GenBank/DDBJ whole genome shotgun (WGS) entry which is preliminary data.</text>
</comment>
<protein>
    <submittedName>
        <fullName evidence="2">(spotted green pufferfish) hypothetical protein</fullName>
    </submittedName>
</protein>
<feature type="non-terminal residue" evidence="2">
    <location>
        <position position="1"/>
    </location>
</feature>
<dbReference type="OrthoDB" id="427644at2759"/>
<reference evidence="2" key="1">
    <citation type="journal article" date="2004" name="Nature">
        <title>Genome duplication in the teleost fish Tetraodon nigroviridis reveals the early vertebrate proto-karyotype.</title>
        <authorList>
            <person name="Jaillon O."/>
            <person name="Aury J.-M."/>
            <person name="Brunet F."/>
            <person name="Petit J.-L."/>
            <person name="Stange-Thomann N."/>
            <person name="Mauceli E."/>
            <person name="Bouneau L."/>
            <person name="Fischer C."/>
            <person name="Ozouf-Costaz C."/>
            <person name="Bernot A."/>
            <person name="Nicaud S."/>
            <person name="Jaffe D."/>
            <person name="Fisher S."/>
            <person name="Lutfalla G."/>
            <person name="Dossat C."/>
            <person name="Segurens B."/>
            <person name="Dasilva C."/>
            <person name="Salanoubat M."/>
            <person name="Levy M."/>
            <person name="Boudet N."/>
            <person name="Castellano S."/>
            <person name="Anthouard V."/>
            <person name="Jubin C."/>
            <person name="Castelli V."/>
            <person name="Katinka M."/>
            <person name="Vacherie B."/>
            <person name="Biemont C."/>
            <person name="Skalli Z."/>
            <person name="Cattolico L."/>
            <person name="Poulain J."/>
            <person name="De Berardinis V."/>
            <person name="Cruaud C."/>
            <person name="Duprat S."/>
            <person name="Brottier P."/>
            <person name="Coutanceau J.-P."/>
            <person name="Gouzy J."/>
            <person name="Parra G."/>
            <person name="Lardier G."/>
            <person name="Chapple C."/>
            <person name="McKernan K.J."/>
            <person name="McEwan P."/>
            <person name="Bosak S."/>
            <person name="Kellis M."/>
            <person name="Volff J.-N."/>
            <person name="Guigo R."/>
            <person name="Zody M.C."/>
            <person name="Mesirov J."/>
            <person name="Lindblad-Toh K."/>
            <person name="Birren B."/>
            <person name="Nusbaum C."/>
            <person name="Kahn D."/>
            <person name="Robinson-Rechavi M."/>
            <person name="Laudet V."/>
            <person name="Schachter V."/>
            <person name="Quetier F."/>
            <person name="Saurin W."/>
            <person name="Scarpelli C."/>
            <person name="Wincker P."/>
            <person name="Lander E.S."/>
            <person name="Weissenbach J."/>
            <person name="Roest Crollius H."/>
        </authorList>
    </citation>
    <scope>NUCLEOTIDE SEQUENCE [LARGE SCALE GENOMIC DNA]</scope>
</reference>
<dbReference type="SUPFAM" id="SSF101447">
    <property type="entry name" value="Formin homology 2 domain (FH2 domain)"/>
    <property type="match status" value="1"/>
</dbReference>
<feature type="domain" description="FH2" evidence="1">
    <location>
        <begin position="8"/>
        <end position="58"/>
    </location>
</feature>
<dbReference type="KEGG" id="tng:GSTEN00022989G001"/>
<sequence>NCVRIFQIIKLLDGKRSQAVAILISSLHLEMKDIQQAILTVDNSVVDLETIEALYENVDTRLCRQSSLHHLPLGLHRWSRIHQTQTQHGLFCL</sequence>
<evidence type="ECO:0000259" key="1">
    <source>
        <dbReference type="Pfam" id="PF02181"/>
    </source>
</evidence>
<dbReference type="EMBL" id="CAAE01014723">
    <property type="protein sequence ID" value="CAG03534.1"/>
    <property type="molecule type" value="Genomic_DNA"/>
</dbReference>
<dbReference type="InterPro" id="IPR015425">
    <property type="entry name" value="FH2_Formin"/>
</dbReference>
<proteinExistence type="predicted"/>
<reference evidence="2" key="2">
    <citation type="submission" date="2004-02" db="EMBL/GenBank/DDBJ databases">
        <authorList>
            <consortium name="Genoscope"/>
            <consortium name="Whitehead Institute Centre for Genome Research"/>
        </authorList>
    </citation>
    <scope>NUCLEOTIDE SEQUENCE</scope>
</reference>
<dbReference type="Pfam" id="PF02181">
    <property type="entry name" value="FH2"/>
    <property type="match status" value="1"/>
</dbReference>
<gene>
    <name evidence="2" type="ORF">GSTENG00022989001</name>
</gene>
<evidence type="ECO:0000313" key="2">
    <source>
        <dbReference type="EMBL" id="CAG03534.1"/>
    </source>
</evidence>
<dbReference type="AlphaFoldDB" id="Q4S748"/>
<dbReference type="Gene3D" id="1.20.58.630">
    <property type="match status" value="1"/>
</dbReference>
<name>Q4S748_TETNG</name>
<organism evidence="2">
    <name type="scientific">Tetraodon nigroviridis</name>
    <name type="common">Spotted green pufferfish</name>
    <name type="synonym">Chelonodon nigroviridis</name>
    <dbReference type="NCBI Taxonomy" id="99883"/>
    <lineage>
        <taxon>Eukaryota</taxon>
        <taxon>Metazoa</taxon>
        <taxon>Chordata</taxon>
        <taxon>Craniata</taxon>
        <taxon>Vertebrata</taxon>
        <taxon>Euteleostomi</taxon>
        <taxon>Actinopterygii</taxon>
        <taxon>Neopterygii</taxon>
        <taxon>Teleostei</taxon>
        <taxon>Neoteleostei</taxon>
        <taxon>Acanthomorphata</taxon>
        <taxon>Eupercaria</taxon>
        <taxon>Tetraodontiformes</taxon>
        <taxon>Tetradontoidea</taxon>
        <taxon>Tetraodontidae</taxon>
        <taxon>Tetraodon</taxon>
    </lineage>
</organism>
<accession>Q4S748</accession>